<gene>
    <name evidence="3" type="ORF">FHS13_001629</name>
</gene>
<reference evidence="3 4" key="1">
    <citation type="submission" date="2020-08" db="EMBL/GenBank/DDBJ databases">
        <title>Genomic Encyclopedia of Type Strains, Phase III (KMG-III): the genomes of soil and plant-associated and newly described type strains.</title>
        <authorList>
            <person name="Whitman W."/>
        </authorList>
    </citation>
    <scope>NUCLEOTIDE SEQUENCE [LARGE SCALE GENOMIC DNA]</scope>
    <source>
        <strain evidence="3 4">CECT 8712</strain>
    </source>
</reference>
<feature type="region of interest" description="Disordered" evidence="2">
    <location>
        <begin position="126"/>
        <end position="150"/>
    </location>
</feature>
<dbReference type="PANTHER" id="PTHR30289">
    <property type="entry name" value="UNCHARACTERIZED PROTEIN YBCL-RELATED"/>
    <property type="match status" value="1"/>
</dbReference>
<proteinExistence type="inferred from homology"/>
<protein>
    <recommendedName>
        <fullName evidence="5">YbhB/YbcL family Raf kinase inhibitor-like protein</fullName>
    </recommendedName>
</protein>
<dbReference type="CDD" id="cd00865">
    <property type="entry name" value="PEBP_bact_arch"/>
    <property type="match status" value="1"/>
</dbReference>
<dbReference type="RefSeq" id="WP_184289972.1">
    <property type="nucleotide sequence ID" value="NZ_JACHJO010000004.1"/>
</dbReference>
<evidence type="ECO:0000313" key="4">
    <source>
        <dbReference type="Proteomes" id="UP000536604"/>
    </source>
</evidence>
<evidence type="ECO:0008006" key="5">
    <source>
        <dbReference type="Google" id="ProtNLM"/>
    </source>
</evidence>
<dbReference type="InterPro" id="IPR005247">
    <property type="entry name" value="YbhB_YbcL/LppC-like"/>
</dbReference>
<keyword evidence="4" id="KW-1185">Reference proteome</keyword>
<evidence type="ECO:0000313" key="3">
    <source>
        <dbReference type="EMBL" id="MBB6119680.1"/>
    </source>
</evidence>
<dbReference type="AlphaFoldDB" id="A0A841IND1"/>
<dbReference type="Gene3D" id="3.90.280.10">
    <property type="entry name" value="PEBP-like"/>
    <property type="match status" value="1"/>
</dbReference>
<dbReference type="EMBL" id="JACHJO010000004">
    <property type="protein sequence ID" value="MBB6119680.1"/>
    <property type="molecule type" value="Genomic_DNA"/>
</dbReference>
<dbReference type="SUPFAM" id="SSF49777">
    <property type="entry name" value="PEBP-like"/>
    <property type="match status" value="1"/>
</dbReference>
<dbReference type="NCBIfam" id="TIGR00481">
    <property type="entry name" value="YbhB/YbcL family Raf kinase inhibitor-like protein"/>
    <property type="match status" value="1"/>
</dbReference>
<dbReference type="Proteomes" id="UP000536604">
    <property type="component" value="Unassembled WGS sequence"/>
</dbReference>
<name>A0A841IND1_9ACTN</name>
<evidence type="ECO:0000256" key="2">
    <source>
        <dbReference type="SAM" id="MobiDB-lite"/>
    </source>
</evidence>
<dbReference type="InterPro" id="IPR036610">
    <property type="entry name" value="PEBP-like_sf"/>
</dbReference>
<evidence type="ECO:0000256" key="1">
    <source>
        <dbReference type="ARBA" id="ARBA00007120"/>
    </source>
</evidence>
<comment type="caution">
    <text evidence="3">The sequence shown here is derived from an EMBL/GenBank/DDBJ whole genome shotgun (WGS) entry which is preliminary data.</text>
</comment>
<dbReference type="Pfam" id="PF01161">
    <property type="entry name" value="PBP"/>
    <property type="match status" value="1"/>
</dbReference>
<comment type="similarity">
    <text evidence="1">Belongs to the UPF0098 family.</text>
</comment>
<dbReference type="PANTHER" id="PTHR30289:SF1">
    <property type="entry name" value="PEBP (PHOSPHATIDYLETHANOLAMINE-BINDING PROTEIN) FAMILY PROTEIN"/>
    <property type="match status" value="1"/>
</dbReference>
<dbReference type="InterPro" id="IPR008914">
    <property type="entry name" value="PEBP"/>
</dbReference>
<sequence>MFPALPSSRITGAHPAPRTLTRALPGAAAAGAAVLLATGCGFFAPGQNGDVPDSINLSSPLIQAGQPLPPAYTCDGEEGEDQAYSPPLSWSGLPENTESIALVVDDPEAAEVFWVLHDLDPQAGELRQNTVPGDARQGLNSAGEASYDPPCAQEGEVRQYRFTLYALDSPLGLPEGSELDAVLEGIADRAVARGSLSTTSE</sequence>
<accession>A0A841IND1</accession>
<organism evidence="3 4">
    <name type="scientific">Nocardiopsis algeriensis</name>
    <dbReference type="NCBI Taxonomy" id="1478215"/>
    <lineage>
        <taxon>Bacteria</taxon>
        <taxon>Bacillati</taxon>
        <taxon>Actinomycetota</taxon>
        <taxon>Actinomycetes</taxon>
        <taxon>Streptosporangiales</taxon>
        <taxon>Nocardiopsidaceae</taxon>
        <taxon>Nocardiopsis</taxon>
    </lineage>
</organism>